<dbReference type="SUPFAM" id="SSF52540">
    <property type="entry name" value="P-loop containing nucleoside triphosphate hydrolases"/>
    <property type="match status" value="1"/>
</dbReference>
<evidence type="ECO:0000256" key="1">
    <source>
        <dbReference type="ARBA" id="ARBA00010899"/>
    </source>
</evidence>
<evidence type="ECO:0000256" key="7">
    <source>
        <dbReference type="RuleBase" id="RU000394"/>
    </source>
</evidence>
<dbReference type="CDD" id="cd01366">
    <property type="entry name" value="KISc_C_terminal"/>
    <property type="match status" value="1"/>
</dbReference>
<evidence type="ECO:0000259" key="11">
    <source>
        <dbReference type="PROSITE" id="PS50067"/>
    </source>
</evidence>
<name>A0AAW2PBY0_9LAMI</name>
<dbReference type="InterPro" id="IPR036961">
    <property type="entry name" value="Kinesin_motor_dom_sf"/>
</dbReference>
<dbReference type="GO" id="GO:0008017">
    <property type="term" value="F:microtubule binding"/>
    <property type="evidence" value="ECO:0007669"/>
    <property type="project" value="InterPro"/>
</dbReference>
<organism evidence="12">
    <name type="scientific">Sesamum angustifolium</name>
    <dbReference type="NCBI Taxonomy" id="2727405"/>
    <lineage>
        <taxon>Eukaryota</taxon>
        <taxon>Viridiplantae</taxon>
        <taxon>Streptophyta</taxon>
        <taxon>Embryophyta</taxon>
        <taxon>Tracheophyta</taxon>
        <taxon>Spermatophyta</taxon>
        <taxon>Magnoliopsida</taxon>
        <taxon>eudicotyledons</taxon>
        <taxon>Gunneridae</taxon>
        <taxon>Pentapetalae</taxon>
        <taxon>asterids</taxon>
        <taxon>lamiids</taxon>
        <taxon>Lamiales</taxon>
        <taxon>Pedaliaceae</taxon>
        <taxon>Sesamum</taxon>
    </lineage>
</organism>
<evidence type="ECO:0000256" key="2">
    <source>
        <dbReference type="ARBA" id="ARBA00022701"/>
    </source>
</evidence>
<keyword evidence="2 7" id="KW-0493">Microtubule</keyword>
<evidence type="ECO:0000256" key="6">
    <source>
        <dbReference type="PROSITE-ProRule" id="PRU00283"/>
    </source>
</evidence>
<reference evidence="12" key="2">
    <citation type="journal article" date="2024" name="Plant">
        <title>Genomic evolution and insights into agronomic trait innovations of Sesamum species.</title>
        <authorList>
            <person name="Miao H."/>
            <person name="Wang L."/>
            <person name="Qu L."/>
            <person name="Liu H."/>
            <person name="Sun Y."/>
            <person name="Le M."/>
            <person name="Wang Q."/>
            <person name="Wei S."/>
            <person name="Zheng Y."/>
            <person name="Lin W."/>
            <person name="Duan Y."/>
            <person name="Cao H."/>
            <person name="Xiong S."/>
            <person name="Wang X."/>
            <person name="Wei L."/>
            <person name="Li C."/>
            <person name="Ma Q."/>
            <person name="Ju M."/>
            <person name="Zhao R."/>
            <person name="Li G."/>
            <person name="Mu C."/>
            <person name="Tian Q."/>
            <person name="Mei H."/>
            <person name="Zhang T."/>
            <person name="Gao T."/>
            <person name="Zhang H."/>
        </authorList>
    </citation>
    <scope>NUCLEOTIDE SEQUENCE</scope>
    <source>
        <strain evidence="12">G01</strain>
    </source>
</reference>
<evidence type="ECO:0000256" key="10">
    <source>
        <dbReference type="SAM" id="SignalP"/>
    </source>
</evidence>
<dbReference type="GO" id="GO:0005874">
    <property type="term" value="C:microtubule"/>
    <property type="evidence" value="ECO:0007669"/>
    <property type="project" value="UniProtKB-KW"/>
</dbReference>
<dbReference type="InterPro" id="IPR027640">
    <property type="entry name" value="Kinesin-like_fam"/>
</dbReference>
<feature type="chain" id="PRO_5043419139" description="Kinesin-like protein" evidence="10">
    <location>
        <begin position="20"/>
        <end position="809"/>
    </location>
</feature>
<accession>A0AAW2PBY0</accession>
<dbReference type="InterPro" id="IPR019821">
    <property type="entry name" value="Kinesin_motor_CS"/>
</dbReference>
<comment type="caution">
    <text evidence="12">The sequence shown here is derived from an EMBL/GenBank/DDBJ whole genome shotgun (WGS) entry which is preliminary data.</text>
</comment>
<feature type="signal peptide" evidence="10">
    <location>
        <begin position="1"/>
        <end position="19"/>
    </location>
</feature>
<dbReference type="InterPro" id="IPR027417">
    <property type="entry name" value="P-loop_NTPase"/>
</dbReference>
<keyword evidence="5 6" id="KW-0505">Motor protein</keyword>
<evidence type="ECO:0000256" key="3">
    <source>
        <dbReference type="ARBA" id="ARBA00022741"/>
    </source>
</evidence>
<evidence type="ECO:0000256" key="4">
    <source>
        <dbReference type="ARBA" id="ARBA00022840"/>
    </source>
</evidence>
<keyword evidence="10" id="KW-0732">Signal</keyword>
<keyword evidence="3 6" id="KW-0547">Nucleotide-binding</keyword>
<evidence type="ECO:0000256" key="9">
    <source>
        <dbReference type="SAM" id="MobiDB-lite"/>
    </source>
</evidence>
<dbReference type="PANTHER" id="PTHR47972:SF46">
    <property type="entry name" value="KINESIN-LIKE PROTEIN"/>
    <property type="match status" value="1"/>
</dbReference>
<reference evidence="12" key="1">
    <citation type="submission" date="2020-06" db="EMBL/GenBank/DDBJ databases">
        <authorList>
            <person name="Li T."/>
            <person name="Hu X."/>
            <person name="Zhang T."/>
            <person name="Song X."/>
            <person name="Zhang H."/>
            <person name="Dai N."/>
            <person name="Sheng W."/>
            <person name="Hou X."/>
            <person name="Wei L."/>
        </authorList>
    </citation>
    <scope>NUCLEOTIDE SEQUENCE</scope>
    <source>
        <strain evidence="12">G01</strain>
        <tissue evidence="12">Leaf</tissue>
    </source>
</reference>
<sequence>MFVSCSGASNSILLIFVRAGVLQSKYSVDDVSVDKRRRIGNTRMPPNSGTRVQSRQAFSVVNGGQDPPPTSGPPSNSGSDSGVTEFTREDVEALLIEKLRIKNKFNYKEKSEQMAEYIKRLKQCIKWFQQCEGNYVTEQEKLKNLLELAEKKCNDMELLMKAKEDELNSIIMELRKNLEALQGKFSKEELDKLEALDSLAKEKDSRLAAERLNASLSEELKRTQEDNASNVQKIQSLNDMYKRLHEYNTSLQQYNSKLQSEIHAIKETLKHVEQEKSAIVENLSTLRGHSTSLQEQLASSRASQDEAMKQKEALGSEVTCLRGELQQVRDDRDRQLLQVQALSAEVVKYKECTGKSIAQLDSLTTKTNELESTCLSQSEQIRRLHEQLAFAEKKLKLSDISAMETRSEFEEQKTIINQLQNRLADAESKIVEGEQLRKKLHNTILELKGNIRVFCRVRPILSDDGVGTDTKVVSFPTSTEAQGRGIDLTQNGQKLSFTFDKVFMPDASQEDVFVEISQLVQSALDGYKVCIFAYGQTGSGKTYTMMGKPAPPDQKGLIPRSLEQVFETRQILQAQGWKYEMQVSMLEIYNETIRDLLAPNRSGFDASRAENAGKQYSIKHDANGNTYVSDLTIVDVQSSKEVSYLLDRAAQSRSVGKTQMNEQSSRSHFVFTLRITGFNESTDQQVQGVLNLIDLAGSERLSKSGSTGDRLKETQAINKSLSSLSDVIFALAKKEEHVPYRNSKLTYLLQPCLGGDSKTLMFVNVSPDPSSVGESLCSLRFAARVNACEIGVPRRQTNLRSLDSRLSIG</sequence>
<dbReference type="PRINTS" id="PR00380">
    <property type="entry name" value="KINESINHEAVY"/>
</dbReference>
<feature type="region of interest" description="Disordered" evidence="9">
    <location>
        <begin position="60"/>
        <end position="83"/>
    </location>
</feature>
<keyword evidence="8" id="KW-0175">Coiled coil</keyword>
<keyword evidence="4 6" id="KW-0067">ATP-binding</keyword>
<feature type="coiled-coil region" evidence="8">
    <location>
        <begin position="139"/>
        <end position="226"/>
    </location>
</feature>
<dbReference type="Gene3D" id="3.40.850.10">
    <property type="entry name" value="Kinesin motor domain"/>
    <property type="match status" value="1"/>
</dbReference>
<dbReference type="GO" id="GO:0005524">
    <property type="term" value="F:ATP binding"/>
    <property type="evidence" value="ECO:0007669"/>
    <property type="project" value="UniProtKB-UniRule"/>
</dbReference>
<dbReference type="GO" id="GO:0003777">
    <property type="term" value="F:microtubule motor activity"/>
    <property type="evidence" value="ECO:0007669"/>
    <property type="project" value="InterPro"/>
</dbReference>
<proteinExistence type="inferred from homology"/>
<dbReference type="PANTHER" id="PTHR47972">
    <property type="entry name" value="KINESIN-LIKE PROTEIN KLP-3"/>
    <property type="match status" value="1"/>
</dbReference>
<dbReference type="InterPro" id="IPR001752">
    <property type="entry name" value="Kinesin_motor_dom"/>
</dbReference>
<dbReference type="PROSITE" id="PS00411">
    <property type="entry name" value="KINESIN_MOTOR_1"/>
    <property type="match status" value="1"/>
</dbReference>
<evidence type="ECO:0000256" key="8">
    <source>
        <dbReference type="SAM" id="Coils"/>
    </source>
</evidence>
<feature type="coiled-coil region" evidence="8">
    <location>
        <begin position="374"/>
        <end position="436"/>
    </location>
</feature>
<feature type="compositionally biased region" description="Low complexity" evidence="9">
    <location>
        <begin position="73"/>
        <end position="82"/>
    </location>
</feature>
<evidence type="ECO:0000313" key="12">
    <source>
        <dbReference type="EMBL" id="KAL0353585.1"/>
    </source>
</evidence>
<gene>
    <name evidence="12" type="ORF">Sangu_0939800</name>
</gene>
<dbReference type="AlphaFoldDB" id="A0AAW2PBY0"/>
<dbReference type="SMART" id="SM00129">
    <property type="entry name" value="KISc"/>
    <property type="match status" value="1"/>
</dbReference>
<dbReference type="GO" id="GO:0007018">
    <property type="term" value="P:microtubule-based movement"/>
    <property type="evidence" value="ECO:0007669"/>
    <property type="project" value="InterPro"/>
</dbReference>
<dbReference type="Gene3D" id="1.20.5.1700">
    <property type="match status" value="1"/>
</dbReference>
<dbReference type="EMBL" id="JACGWK010000005">
    <property type="protein sequence ID" value="KAL0353585.1"/>
    <property type="molecule type" value="Genomic_DNA"/>
</dbReference>
<dbReference type="FunFam" id="3.40.850.10:FF:000048">
    <property type="entry name" value="Kinesin-like protein"/>
    <property type="match status" value="1"/>
</dbReference>
<feature type="binding site" evidence="6">
    <location>
        <begin position="535"/>
        <end position="542"/>
    </location>
    <ligand>
        <name>ATP</name>
        <dbReference type="ChEBI" id="CHEBI:30616"/>
    </ligand>
</feature>
<dbReference type="Pfam" id="PF00225">
    <property type="entry name" value="Kinesin"/>
    <property type="match status" value="1"/>
</dbReference>
<evidence type="ECO:0000256" key="5">
    <source>
        <dbReference type="ARBA" id="ARBA00023175"/>
    </source>
</evidence>
<protein>
    <recommendedName>
        <fullName evidence="7">Kinesin-like protein</fullName>
    </recommendedName>
</protein>
<feature type="domain" description="Kinesin motor" evidence="11">
    <location>
        <begin position="450"/>
        <end position="788"/>
    </location>
</feature>
<comment type="similarity">
    <text evidence="1">Belongs to the TRAFAC class myosin-kinesin ATPase superfamily. Kinesin family. KIN-14 subfamily.</text>
</comment>
<dbReference type="PROSITE" id="PS50067">
    <property type="entry name" value="KINESIN_MOTOR_2"/>
    <property type="match status" value="1"/>
</dbReference>